<feature type="domain" description="HD-GYP" evidence="2">
    <location>
        <begin position="219"/>
        <end position="409"/>
    </location>
</feature>
<dbReference type="SUPFAM" id="SSF109604">
    <property type="entry name" value="HD-domain/PDEase-like"/>
    <property type="match status" value="1"/>
</dbReference>
<dbReference type="PANTHER" id="PTHR43155">
    <property type="entry name" value="CYCLIC DI-GMP PHOSPHODIESTERASE PA4108-RELATED"/>
    <property type="match status" value="1"/>
</dbReference>
<feature type="transmembrane region" description="Helical" evidence="1">
    <location>
        <begin position="6"/>
        <end position="24"/>
    </location>
</feature>
<keyword evidence="1" id="KW-0812">Transmembrane</keyword>
<protein>
    <submittedName>
        <fullName evidence="3">HD domain-containing phosphohydrolase</fullName>
    </submittedName>
</protein>
<dbReference type="Gene3D" id="1.10.3210.10">
    <property type="entry name" value="Hypothetical protein af1432"/>
    <property type="match status" value="1"/>
</dbReference>
<evidence type="ECO:0000259" key="2">
    <source>
        <dbReference type="PROSITE" id="PS51832"/>
    </source>
</evidence>
<comment type="caution">
    <text evidence="3">The sequence shown here is derived from an EMBL/GenBank/DDBJ whole genome shotgun (WGS) entry which is preliminary data.</text>
</comment>
<dbReference type="Gene3D" id="3.30.565.10">
    <property type="entry name" value="Histidine kinase-like ATPase, C-terminal domain"/>
    <property type="match status" value="1"/>
</dbReference>
<reference evidence="4" key="1">
    <citation type="journal article" date="2019" name="Int. J. Syst. Evol. Microbiol.">
        <title>The Global Catalogue of Microorganisms (GCM) 10K type strain sequencing project: providing services to taxonomists for standard genome sequencing and annotation.</title>
        <authorList>
            <consortium name="The Broad Institute Genomics Platform"/>
            <consortium name="The Broad Institute Genome Sequencing Center for Infectious Disease"/>
            <person name="Wu L."/>
            <person name="Ma J."/>
        </authorList>
    </citation>
    <scope>NUCLEOTIDE SEQUENCE [LARGE SCALE GENOMIC DNA]</scope>
    <source>
        <strain evidence="4">WYCCWR 12678</strain>
    </source>
</reference>
<dbReference type="Proteomes" id="UP001596002">
    <property type="component" value="Unassembled WGS sequence"/>
</dbReference>
<evidence type="ECO:0000313" key="3">
    <source>
        <dbReference type="EMBL" id="MFC4768042.1"/>
    </source>
</evidence>
<dbReference type="EMBL" id="JBHSHC010000096">
    <property type="protein sequence ID" value="MFC4768042.1"/>
    <property type="molecule type" value="Genomic_DNA"/>
</dbReference>
<dbReference type="Pfam" id="PF13487">
    <property type="entry name" value="HD_5"/>
    <property type="match status" value="1"/>
</dbReference>
<dbReference type="InterPro" id="IPR036890">
    <property type="entry name" value="HATPase_C_sf"/>
</dbReference>
<name>A0ABV9Q5T2_9BACL</name>
<feature type="transmembrane region" description="Helical" evidence="1">
    <location>
        <begin position="171"/>
        <end position="188"/>
    </location>
</feature>
<evidence type="ECO:0000313" key="4">
    <source>
        <dbReference type="Proteomes" id="UP001596002"/>
    </source>
</evidence>
<keyword evidence="4" id="KW-1185">Reference proteome</keyword>
<keyword evidence="1" id="KW-0472">Membrane</keyword>
<dbReference type="PROSITE" id="PS51832">
    <property type="entry name" value="HD_GYP"/>
    <property type="match status" value="1"/>
</dbReference>
<evidence type="ECO:0000256" key="1">
    <source>
        <dbReference type="SAM" id="Phobius"/>
    </source>
</evidence>
<keyword evidence="1" id="KW-1133">Transmembrane helix</keyword>
<organism evidence="3 4">
    <name type="scientific">Effusibacillus consociatus</name>
    <dbReference type="NCBI Taxonomy" id="1117041"/>
    <lineage>
        <taxon>Bacteria</taxon>
        <taxon>Bacillati</taxon>
        <taxon>Bacillota</taxon>
        <taxon>Bacilli</taxon>
        <taxon>Bacillales</taxon>
        <taxon>Alicyclobacillaceae</taxon>
        <taxon>Effusibacillus</taxon>
    </lineage>
</organism>
<dbReference type="RefSeq" id="WP_380025963.1">
    <property type="nucleotide sequence ID" value="NZ_JBHSHC010000096.1"/>
</dbReference>
<dbReference type="SUPFAM" id="SSF55874">
    <property type="entry name" value="ATPase domain of HSP90 chaperone/DNA topoisomerase II/histidine kinase"/>
    <property type="match status" value="1"/>
</dbReference>
<feature type="transmembrane region" description="Helical" evidence="1">
    <location>
        <begin position="69"/>
        <end position="89"/>
    </location>
</feature>
<feature type="transmembrane region" description="Helical" evidence="1">
    <location>
        <begin position="31"/>
        <end position="49"/>
    </location>
</feature>
<dbReference type="InterPro" id="IPR003607">
    <property type="entry name" value="HD/PDEase_dom"/>
</dbReference>
<feature type="transmembrane region" description="Helical" evidence="1">
    <location>
        <begin position="194"/>
        <end position="216"/>
    </location>
</feature>
<dbReference type="InterPro" id="IPR037522">
    <property type="entry name" value="HD_GYP_dom"/>
</dbReference>
<feature type="transmembrane region" description="Helical" evidence="1">
    <location>
        <begin position="101"/>
        <end position="121"/>
    </location>
</feature>
<dbReference type="CDD" id="cd00077">
    <property type="entry name" value="HDc"/>
    <property type="match status" value="1"/>
</dbReference>
<sequence length="683" mass="77828">MRDLNWYTGSLFLIGIYALFHAIYIHQTDHWPVLLLITGLIVVLDLFPIKLPSGDEYAAGTIGSLLLLYHIGLTASIISITISIFFAFLKRYRSVRKINWFRYFVTIGMYFICASISSVVIQLTDDLSIFVSVWLTASTFDVLNTLLLAGIGKSLMGTPIFHHFTDKLRELIVPVFVCVIVIPRFLFVPDLTQLVVELLYTAFFLLIIIFFSTQFINQITIRQHTSNEFIRLLENRITPSLAGHGARVGLICDMLIEDLGYPKNKKHNLIQMAIIHDIGKSLLPSHVFRKRGALTLSEEKEYQSHCEKGAEIVRSTFPNDKFADWILYHHEQWDGKGFPSGLKENDIPFESRILSLCNQLDHIMTRHRDDTTVYQLLQEMSGTVLDPLLTAKIDISTISYIRENLSYESHSQMDESIETNEDSRNEEKSHIGRSFFLQYTSDNQLANHDNALPIDEVSRLAKLSRETKQTFHETIAYNEKTMEIHFYPSNTEVLIFVHDLTPMLEYRMKTTRKVLESYQDVIRTLSDEKIVLCTSEAELKGHLGEYIDSMQVNSAADVPISRNFVSKYIPDFLKPQFHMKIMLAVSEGATNLIKHATDGEISLYSKESTFQVLISDKGSGILLHEIPKTLLVSGYSSKRSLGKGFSVMSKSAHKVTVYTSTRGTSILMEFSHESSEIKKDLIS</sequence>
<dbReference type="PANTHER" id="PTHR43155:SF2">
    <property type="entry name" value="CYCLIC DI-GMP PHOSPHODIESTERASE PA4108"/>
    <property type="match status" value="1"/>
</dbReference>
<accession>A0ABV9Q5T2</accession>
<gene>
    <name evidence="3" type="ORF">ACFO8Q_11840</name>
</gene>
<proteinExistence type="predicted"/>